<reference evidence="1 2" key="1">
    <citation type="submission" date="2016-03" db="EMBL/GenBank/DDBJ databases">
        <title>Genome sequence of Providencia stuartii strain, isolated from the salivary glands of larval Lucilia sericata.</title>
        <authorList>
            <person name="Yuan Y."/>
            <person name="Zhang Y."/>
            <person name="Fu S."/>
            <person name="Crippen T.L."/>
            <person name="Visi D."/>
            <person name="Benbow M.E."/>
            <person name="Allen M."/>
            <person name="Tomberlin J.K."/>
            <person name="Sze S.-H."/>
            <person name="Tarone A.M."/>
        </authorList>
    </citation>
    <scope>NUCLEOTIDE SEQUENCE [LARGE SCALE GENOMIC DNA]</scope>
    <source>
        <strain evidence="1 2">Crippen</strain>
    </source>
</reference>
<evidence type="ECO:0000313" key="1">
    <source>
        <dbReference type="EMBL" id="OHT23087.1"/>
    </source>
</evidence>
<evidence type="ECO:0000313" key="2">
    <source>
        <dbReference type="Proteomes" id="UP000179588"/>
    </source>
</evidence>
<sequence>MKKQQKIRQSRLFRVGPSGWIEEAKALTPIMADIQRHFPVVKRLIWSSYRADNDIHELLIDHDERRFVLTIQSGFGPTVFPPISEEDWAIHHKQVELVDSVDIFHFVCRLVTMFHLHAVHTDDGGLIYTP</sequence>
<protein>
    <submittedName>
        <fullName evidence="1">Uncharacterized protein</fullName>
    </submittedName>
</protein>
<dbReference type="Proteomes" id="UP000179588">
    <property type="component" value="Unassembled WGS sequence"/>
</dbReference>
<organism evidence="1 2">
    <name type="scientific">Providencia stuartii</name>
    <dbReference type="NCBI Taxonomy" id="588"/>
    <lineage>
        <taxon>Bacteria</taxon>
        <taxon>Pseudomonadati</taxon>
        <taxon>Pseudomonadota</taxon>
        <taxon>Gammaproteobacteria</taxon>
        <taxon>Enterobacterales</taxon>
        <taxon>Morganellaceae</taxon>
        <taxon>Providencia</taxon>
    </lineage>
</organism>
<dbReference type="EMBL" id="LVIE01000193">
    <property type="protein sequence ID" value="OHT23087.1"/>
    <property type="molecule type" value="Genomic_DNA"/>
</dbReference>
<gene>
    <name evidence="1" type="ORF">A3Q29_21310</name>
</gene>
<keyword evidence="2" id="KW-1185">Reference proteome</keyword>
<comment type="caution">
    <text evidence="1">The sequence shown here is derived from an EMBL/GenBank/DDBJ whole genome shotgun (WGS) entry which is preliminary data.</text>
</comment>
<name>A0A1S1HM03_PROST</name>
<accession>A0A1S1HM03</accession>
<proteinExistence type="predicted"/>
<dbReference type="AlphaFoldDB" id="A0A1S1HM03"/>